<dbReference type="InterPro" id="IPR016188">
    <property type="entry name" value="PurM-like_N"/>
</dbReference>
<dbReference type="AlphaFoldDB" id="A0A077LXP0"/>
<dbReference type="EMBL" id="CAJB01000218">
    <property type="protein sequence ID" value="CCH78466.1"/>
    <property type="molecule type" value="Genomic_DNA"/>
</dbReference>
<feature type="binding site" evidence="1">
    <location>
        <position position="55"/>
    </location>
    <ligand>
        <name>Mg(2+)</name>
        <dbReference type="ChEBI" id="CHEBI:18420"/>
        <label>2</label>
    </ligand>
</feature>
<feature type="binding site" evidence="1">
    <location>
        <position position="228"/>
    </location>
    <ligand>
        <name>Mg(2+)</name>
        <dbReference type="ChEBI" id="CHEBI:18420"/>
        <label>5</label>
    </ligand>
</feature>
<dbReference type="InterPro" id="IPR006283">
    <property type="entry name" value="ThiL-like"/>
</dbReference>
<feature type="binding site" evidence="1">
    <location>
        <position position="53"/>
    </location>
    <ligand>
        <name>Mg(2+)</name>
        <dbReference type="ChEBI" id="CHEBI:18420"/>
        <label>4</label>
    </ligand>
</feature>
<dbReference type="NCBIfam" id="TIGR01379">
    <property type="entry name" value="thiL"/>
    <property type="match status" value="1"/>
</dbReference>
<feature type="binding site" evidence="1">
    <location>
        <position position="39"/>
    </location>
    <ligand>
        <name>Mg(2+)</name>
        <dbReference type="ChEBI" id="CHEBI:18420"/>
        <label>4</label>
    </ligand>
</feature>
<dbReference type="SUPFAM" id="SSF55326">
    <property type="entry name" value="PurM N-terminal domain-like"/>
    <property type="match status" value="1"/>
</dbReference>
<dbReference type="GO" id="GO:0000287">
    <property type="term" value="F:magnesium ion binding"/>
    <property type="evidence" value="ECO:0007669"/>
    <property type="project" value="UniProtKB-UniRule"/>
</dbReference>
<comment type="function">
    <text evidence="1">Catalyzes the ATP-dependent phosphorylation of thiamine-monophosphate (TMP) to form thiamine-pyrophosphate (TPP), the active form of vitamin B1.</text>
</comment>
<dbReference type="PANTHER" id="PTHR30270:SF0">
    <property type="entry name" value="THIAMINE-MONOPHOSPHATE KINASE"/>
    <property type="match status" value="1"/>
</dbReference>
<keyword evidence="1" id="KW-0547">Nucleotide-binding</keyword>
<feature type="binding site" evidence="1">
    <location>
        <position position="132"/>
    </location>
    <ligand>
        <name>Mg(2+)</name>
        <dbReference type="ChEBI" id="CHEBI:18420"/>
        <label>1</label>
    </ligand>
</feature>
<name>A0A077LXP0_9MICO</name>
<proteinExistence type="inferred from homology"/>
<dbReference type="GO" id="GO:0005524">
    <property type="term" value="F:ATP binding"/>
    <property type="evidence" value="ECO:0007669"/>
    <property type="project" value="UniProtKB-UniRule"/>
</dbReference>
<comment type="caution">
    <text evidence="3">The sequence shown here is derived from an EMBL/GenBank/DDBJ whole genome shotgun (WGS) entry which is preliminary data.</text>
</comment>
<sequence>MEEPPPDVALGDRSEEEVLAAVLPAFAAVPGVLVGPGDDAAVLDLSPGPVVATTDSMVRGQDWVDAWSTARDVAAKCLTQNLADLAAMGATPTSLLVSIAADPATPLAWLVDFAVELGSRAAARRVGVVGGDLSSASVGTIVVAVTALGRLDGRDPVCRGGAAAGDVVAVRGSLGRSAAGLLLLQRDGAGPDPAYPDLVAAHLRPEAPVVDGVVAADAGATAMIDVSDGLLRDADRVGRASGVLVDLERARLEPFVAALRGAVGDEAALECVLAGGEEHSLLAMFPGPDDVPTGWAVLGTVREGRGVAVDGVVTAPRGWDHFAG</sequence>
<dbReference type="Gene3D" id="3.30.1330.10">
    <property type="entry name" value="PurM-like, N-terminal domain"/>
    <property type="match status" value="1"/>
</dbReference>
<evidence type="ECO:0000256" key="1">
    <source>
        <dbReference type="HAMAP-Rule" id="MF_02128"/>
    </source>
</evidence>
<feature type="binding site" evidence="1">
    <location>
        <position position="62"/>
    </location>
    <ligand>
        <name>substrate</name>
    </ligand>
</feature>
<feature type="binding site" evidence="1">
    <location>
        <position position="277"/>
    </location>
    <ligand>
        <name>substrate</name>
    </ligand>
</feature>
<feature type="binding site" evidence="1">
    <location>
        <position position="227"/>
    </location>
    <ligand>
        <name>ATP</name>
        <dbReference type="ChEBI" id="CHEBI:30616"/>
    </ligand>
</feature>
<dbReference type="SUPFAM" id="SSF56042">
    <property type="entry name" value="PurM C-terminal domain-like"/>
    <property type="match status" value="1"/>
</dbReference>
<feature type="binding site" evidence="1">
    <location>
        <position position="54"/>
    </location>
    <ligand>
        <name>Mg(2+)</name>
        <dbReference type="ChEBI" id="CHEBI:18420"/>
        <label>1</label>
    </ligand>
</feature>
<dbReference type="GO" id="GO:0009030">
    <property type="term" value="F:thiamine-phosphate kinase activity"/>
    <property type="evidence" value="ECO:0007669"/>
    <property type="project" value="UniProtKB-UniRule"/>
</dbReference>
<feature type="binding site" evidence="1">
    <location>
        <position position="319"/>
    </location>
    <ligand>
        <name>substrate</name>
    </ligand>
</feature>
<reference evidence="3 4" key="1">
    <citation type="journal article" date="2013" name="ISME J.">
        <title>A metabolic model for members of the genus Tetrasphaera involved in enhanced biological phosphorus removal.</title>
        <authorList>
            <person name="Kristiansen R."/>
            <person name="Nguyen H.T.T."/>
            <person name="Saunders A.M."/>
            <person name="Nielsen J.L."/>
            <person name="Wimmer R."/>
            <person name="Le V.Q."/>
            <person name="McIlroy S.J."/>
            <person name="Petrovski S."/>
            <person name="Seviour R.J."/>
            <person name="Calteau A."/>
            <person name="Nielsen K.L."/>
            <person name="Nielsen P.H."/>
        </authorList>
    </citation>
    <scope>NUCLEOTIDE SEQUENCE [LARGE SCALE GENOMIC DNA]</scope>
    <source>
        <strain evidence="3 4">T1-X7</strain>
    </source>
</reference>
<keyword evidence="1" id="KW-0479">Metal-binding</keyword>
<evidence type="ECO:0000259" key="2">
    <source>
        <dbReference type="Pfam" id="PF00586"/>
    </source>
</evidence>
<accession>A0A077LXP0</accession>
<keyword evidence="1 3" id="KW-0808">Transferase</keyword>
<feature type="binding site" evidence="1">
    <location>
        <position position="84"/>
    </location>
    <ligand>
        <name>Mg(2+)</name>
        <dbReference type="ChEBI" id="CHEBI:18420"/>
        <label>3</label>
    </ligand>
</feature>
<feature type="binding site" evidence="1">
    <location>
        <position position="84"/>
    </location>
    <ligand>
        <name>Mg(2+)</name>
        <dbReference type="ChEBI" id="CHEBI:18420"/>
        <label>4</label>
    </ligand>
</feature>
<dbReference type="GO" id="GO:0009228">
    <property type="term" value="P:thiamine biosynthetic process"/>
    <property type="evidence" value="ECO:0007669"/>
    <property type="project" value="UniProtKB-KW"/>
</dbReference>
<feature type="binding site" evidence="1">
    <location>
        <begin position="131"/>
        <end position="132"/>
    </location>
    <ligand>
        <name>ATP</name>
        <dbReference type="ChEBI" id="CHEBI:30616"/>
    </ligand>
</feature>
<comment type="pathway">
    <text evidence="1">Cofactor biosynthesis; thiamine diphosphate biosynthesis; thiamine diphosphate from thiamine phosphate: step 1/1.</text>
</comment>
<dbReference type="HAMAP" id="MF_02128">
    <property type="entry name" value="TMP_kinase"/>
    <property type="match status" value="1"/>
</dbReference>
<feature type="binding site" evidence="1">
    <location>
        <position position="55"/>
    </location>
    <ligand>
        <name>Mg(2+)</name>
        <dbReference type="ChEBI" id="CHEBI:18420"/>
        <label>1</label>
    </ligand>
</feature>
<evidence type="ECO:0000313" key="3">
    <source>
        <dbReference type="EMBL" id="CCH78466.1"/>
    </source>
</evidence>
<protein>
    <recommendedName>
        <fullName evidence="1">Thiamine-monophosphate kinase</fullName>
        <shortName evidence="1">TMP kinase</shortName>
        <shortName evidence="1">Thiamine-phosphate kinase</shortName>
        <ecNumber evidence="1">2.7.4.16</ecNumber>
    </recommendedName>
</protein>
<keyword evidence="1" id="KW-0460">Magnesium</keyword>
<feature type="binding site" evidence="1">
    <location>
        <position position="84"/>
    </location>
    <ligand>
        <name>Mg(2+)</name>
        <dbReference type="ChEBI" id="CHEBI:18420"/>
        <label>2</label>
    </ligand>
</feature>
<dbReference type="GO" id="GO:0009229">
    <property type="term" value="P:thiamine diphosphate biosynthetic process"/>
    <property type="evidence" value="ECO:0007669"/>
    <property type="project" value="UniProtKB-UniRule"/>
</dbReference>
<dbReference type="STRING" id="1194083.BN12_2950003"/>
<dbReference type="Pfam" id="PF00586">
    <property type="entry name" value="AIRS"/>
    <property type="match status" value="1"/>
</dbReference>
<organism evidence="3 4">
    <name type="scientific">Nostocoides japonicum T1-X7</name>
    <dbReference type="NCBI Taxonomy" id="1194083"/>
    <lineage>
        <taxon>Bacteria</taxon>
        <taxon>Bacillati</taxon>
        <taxon>Actinomycetota</taxon>
        <taxon>Actinomycetes</taxon>
        <taxon>Micrococcales</taxon>
        <taxon>Intrasporangiaceae</taxon>
        <taxon>Nostocoides</taxon>
    </lineage>
</organism>
<gene>
    <name evidence="1" type="primary">thiL</name>
    <name evidence="3" type="ORF">BN12_2950003</name>
</gene>
<dbReference type="InterPro" id="IPR036921">
    <property type="entry name" value="PurM-like_N_sf"/>
</dbReference>
<dbReference type="UniPathway" id="UPA00060">
    <property type="reaction ID" value="UER00142"/>
</dbReference>
<dbReference type="Gene3D" id="3.90.650.10">
    <property type="entry name" value="PurM-like C-terminal domain"/>
    <property type="match status" value="1"/>
</dbReference>
<keyword evidence="1 3" id="KW-0418">Kinase</keyword>
<keyword evidence="1" id="KW-0784">Thiamine biosynthesis</keyword>
<keyword evidence="1" id="KW-0067">ATP-binding</keyword>
<comment type="caution">
    <text evidence="1">Lacks conserved residue(s) required for the propagation of feature annotation.</text>
</comment>
<dbReference type="CDD" id="cd02194">
    <property type="entry name" value="ThiL"/>
    <property type="match status" value="1"/>
</dbReference>
<comment type="miscellaneous">
    <text evidence="1">Reaction mechanism of ThiL seems to utilize a direct, inline transfer of the gamma-phosphate of ATP to TMP rather than a phosphorylated enzyme intermediate.</text>
</comment>
<dbReference type="EC" id="2.7.4.16" evidence="1"/>
<dbReference type="Proteomes" id="UP000035721">
    <property type="component" value="Unassembled WGS sequence"/>
</dbReference>
<comment type="catalytic activity">
    <reaction evidence="1">
        <text>thiamine phosphate + ATP = thiamine diphosphate + ADP</text>
        <dbReference type="Rhea" id="RHEA:15913"/>
        <dbReference type="ChEBI" id="CHEBI:30616"/>
        <dbReference type="ChEBI" id="CHEBI:37575"/>
        <dbReference type="ChEBI" id="CHEBI:58937"/>
        <dbReference type="ChEBI" id="CHEBI:456216"/>
        <dbReference type="EC" id="2.7.4.16"/>
    </reaction>
</comment>
<keyword evidence="4" id="KW-1185">Reference proteome</keyword>
<feature type="binding site" evidence="1">
    <location>
        <position position="159"/>
    </location>
    <ligand>
        <name>ATP</name>
        <dbReference type="ChEBI" id="CHEBI:30616"/>
    </ligand>
</feature>
<comment type="similarity">
    <text evidence="1">Belongs to the thiamine-monophosphate kinase family.</text>
</comment>
<dbReference type="InterPro" id="IPR036676">
    <property type="entry name" value="PurM-like_C_sf"/>
</dbReference>
<dbReference type="PANTHER" id="PTHR30270">
    <property type="entry name" value="THIAMINE-MONOPHOSPHATE KINASE"/>
    <property type="match status" value="1"/>
</dbReference>
<evidence type="ECO:0000313" key="4">
    <source>
        <dbReference type="Proteomes" id="UP000035721"/>
    </source>
</evidence>
<dbReference type="PIRSF" id="PIRSF005303">
    <property type="entry name" value="Thiam_monoph_kin"/>
    <property type="match status" value="1"/>
</dbReference>
<feature type="binding site" evidence="1">
    <location>
        <position position="39"/>
    </location>
    <ligand>
        <name>Mg(2+)</name>
        <dbReference type="ChEBI" id="CHEBI:18420"/>
        <label>3</label>
    </ligand>
</feature>
<feature type="domain" description="PurM-like N-terminal" evidence="2">
    <location>
        <begin position="37"/>
        <end position="150"/>
    </location>
</feature>
<feature type="binding site" evidence="1">
    <location>
        <position position="225"/>
    </location>
    <ligand>
        <name>Mg(2+)</name>
        <dbReference type="ChEBI" id="CHEBI:18420"/>
        <label>3</label>
    </ligand>
</feature>